<protein>
    <submittedName>
        <fullName evidence="3">Uncharacterized protein</fullName>
    </submittedName>
</protein>
<keyword evidence="2" id="KW-0472">Membrane</keyword>
<sequence length="733" mass="79376">MAYNALSTSILPARRLDEGTVSDQVSSYSSATVTGTKGTVSSLSHTPVYDVPLSASGAPPRQDASSFEKPSHRSKASTSAERRQYRVFTQLQWEILSILLSIGIIVAMFVLLVEYDGKVVTDWRFPINLTTLLALLSTVLRAALFVPITSIISQAKWKWFGDADRPRPLQDLQDIDMGSRSMLGALHMVPLAARASVPTLIAVLLSVVSLGIGPFVQQAIGTQPCDQTVRGRATVPYTHFVSSPNYVALNTASRQSDITAMVYASLTAVPGDPTGSEIRFECTTGNCTFTNGSPARAVPSPEGGLRNGSSVFSTMALCHKCLDVIDMVSFKESTMPTQLDARLPNGLSLTLGGAPFANGPRPSKFGSMTGNLTWMGDKLDADTRHLAAVALANVTLLTFNHAKDDLDMDQAERRRSVVASTCLLYACTRTYHVSIADGKLAEEQMSPCWVGDTVYTLANEPGRSFEDGDAWACSRNGGRDLPRVPAEQCGGDLDTEQCYYRQDKKHAVGMMGALRKSFTQACDIFNGGFVCSSAAAGGGGSDDGQGSWAEALFAANATAPKIEAFFGRFATTVSSRYRMTFGGSKPYFIDAMSEPPYGQVQGTVHQTTACNVVHLAWLAFPAAITAVALAILLWTMAESWMQRRDRPVWKDSILPFLLYSHRFQHEARGDATVVGEEGNHYTHGDVVSSSSGENKPLLETGEMEDVARNMQVRFEWPATGKRRDVEVDSLLQE</sequence>
<dbReference type="Proteomes" id="UP001480595">
    <property type="component" value="Unassembled WGS sequence"/>
</dbReference>
<feature type="transmembrane region" description="Helical" evidence="2">
    <location>
        <begin position="91"/>
        <end position="113"/>
    </location>
</feature>
<organism evidence="3 4">
    <name type="scientific">Apiospora phragmitis</name>
    <dbReference type="NCBI Taxonomy" id="2905665"/>
    <lineage>
        <taxon>Eukaryota</taxon>
        <taxon>Fungi</taxon>
        <taxon>Dikarya</taxon>
        <taxon>Ascomycota</taxon>
        <taxon>Pezizomycotina</taxon>
        <taxon>Sordariomycetes</taxon>
        <taxon>Xylariomycetidae</taxon>
        <taxon>Amphisphaeriales</taxon>
        <taxon>Apiosporaceae</taxon>
        <taxon>Apiospora</taxon>
    </lineage>
</organism>
<dbReference type="Pfam" id="PF11374">
    <property type="entry name" value="DUF3176"/>
    <property type="match status" value="1"/>
</dbReference>
<dbReference type="PANTHER" id="PTHR35394:SF5">
    <property type="entry name" value="DUF3176 DOMAIN-CONTAINING PROTEIN"/>
    <property type="match status" value="1"/>
</dbReference>
<feature type="transmembrane region" description="Helical" evidence="2">
    <location>
        <begin position="191"/>
        <end position="216"/>
    </location>
</feature>
<evidence type="ECO:0000313" key="4">
    <source>
        <dbReference type="Proteomes" id="UP001480595"/>
    </source>
</evidence>
<keyword evidence="4" id="KW-1185">Reference proteome</keyword>
<proteinExistence type="predicted"/>
<feature type="region of interest" description="Disordered" evidence="1">
    <location>
        <begin position="56"/>
        <end position="78"/>
    </location>
</feature>
<dbReference type="GeneID" id="92088647"/>
<evidence type="ECO:0000256" key="1">
    <source>
        <dbReference type="SAM" id="MobiDB-lite"/>
    </source>
</evidence>
<comment type="caution">
    <text evidence="3">The sequence shown here is derived from an EMBL/GenBank/DDBJ whole genome shotgun (WGS) entry which is preliminary data.</text>
</comment>
<feature type="transmembrane region" description="Helical" evidence="2">
    <location>
        <begin position="615"/>
        <end position="637"/>
    </location>
</feature>
<evidence type="ECO:0000313" key="3">
    <source>
        <dbReference type="EMBL" id="KAK8073276.1"/>
    </source>
</evidence>
<keyword evidence="2" id="KW-0812">Transmembrane</keyword>
<feature type="transmembrane region" description="Helical" evidence="2">
    <location>
        <begin position="125"/>
        <end position="148"/>
    </location>
</feature>
<dbReference type="PANTHER" id="PTHR35394">
    <property type="entry name" value="DUF3176 DOMAIN-CONTAINING PROTEIN"/>
    <property type="match status" value="1"/>
</dbReference>
<reference evidence="3 4" key="1">
    <citation type="submission" date="2023-01" db="EMBL/GenBank/DDBJ databases">
        <title>Analysis of 21 Apiospora genomes using comparative genomics revels a genus with tremendous synthesis potential of carbohydrate active enzymes and secondary metabolites.</title>
        <authorList>
            <person name="Sorensen T."/>
        </authorList>
    </citation>
    <scope>NUCLEOTIDE SEQUENCE [LARGE SCALE GENOMIC DNA]</scope>
    <source>
        <strain evidence="3 4">CBS 135458</strain>
    </source>
</reference>
<name>A0ABR1VPV1_9PEZI</name>
<dbReference type="InterPro" id="IPR021514">
    <property type="entry name" value="DUF3176"/>
</dbReference>
<accession>A0ABR1VPV1</accession>
<evidence type="ECO:0000256" key="2">
    <source>
        <dbReference type="SAM" id="Phobius"/>
    </source>
</evidence>
<keyword evidence="2" id="KW-1133">Transmembrane helix</keyword>
<gene>
    <name evidence="3" type="ORF">PG994_004175</name>
</gene>
<dbReference type="EMBL" id="JAQQWL010000005">
    <property type="protein sequence ID" value="KAK8073276.1"/>
    <property type="molecule type" value="Genomic_DNA"/>
</dbReference>
<dbReference type="RefSeq" id="XP_066717751.1">
    <property type="nucleotide sequence ID" value="XM_066855584.1"/>
</dbReference>